<dbReference type="InterPro" id="IPR010734">
    <property type="entry name" value="Copine_C"/>
</dbReference>
<dbReference type="Proteomes" id="UP000187209">
    <property type="component" value="Unassembled WGS sequence"/>
</dbReference>
<gene>
    <name evidence="5" type="ORF">SteCoe_35919</name>
</gene>
<name>A0A1R2ARB0_9CILI</name>
<sequence>MDITEKKSCIDLIISAKLEEDAVDSSNSCFCFVELRTDENEWVELDKSELITMKQDLVWTKQFSVEYKFQYKQELRVTIFRIQEQENYHVGQIIDEVRNLLNPETQRALINVEGQQIGNLIIKSEESQVTKLKIIFELRAENLDDLDVWDPSDPYLKIYREGRSGWVLIHQTTTIFDNLNPHWTPVAMDYSHFCHCNPQNLLKIECYDWDSPTKSELIGEVGFMADDFKQGKIFTLTNANKLKKNKNIASGKIIVEQCSLVPEKSFIDHLREGMNINLTIGIDFTASNGLATSNSSLHYIQEGHQNEYEKALRVLGSILSKYDSDQNFSLFGFGGKPQWIQPLAVNHSFALNHHIRDPYIKTFEAVIETYKAAVGHVILSGPTKLAPLIGKQLELISNSPPMTYHILLIFTDGEIDDLEETIEKLVEASTKPLSIVIVGVGFEDFEKMERLDGDQKALVNKKGQKCARDIVQFVNYRKYKNNLEIFQREALMEIPAQMMNYMKYKNSSR</sequence>
<dbReference type="InterPro" id="IPR036465">
    <property type="entry name" value="vWFA_dom_sf"/>
</dbReference>
<dbReference type="PANTHER" id="PTHR10857">
    <property type="entry name" value="COPINE"/>
    <property type="match status" value="1"/>
</dbReference>
<dbReference type="SMART" id="SM00239">
    <property type="entry name" value="C2"/>
    <property type="match status" value="1"/>
</dbReference>
<dbReference type="Gene3D" id="2.60.40.150">
    <property type="entry name" value="C2 domain"/>
    <property type="match status" value="1"/>
</dbReference>
<evidence type="ECO:0000259" key="3">
    <source>
        <dbReference type="PROSITE" id="PS50004"/>
    </source>
</evidence>
<evidence type="ECO:0008006" key="7">
    <source>
        <dbReference type="Google" id="ProtNLM"/>
    </source>
</evidence>
<dbReference type="InterPro" id="IPR035892">
    <property type="entry name" value="C2_domain_sf"/>
</dbReference>
<dbReference type="AlphaFoldDB" id="A0A1R2ARB0"/>
<evidence type="ECO:0000259" key="4">
    <source>
        <dbReference type="PROSITE" id="PS50234"/>
    </source>
</evidence>
<dbReference type="OrthoDB" id="5855668at2759"/>
<dbReference type="InterPro" id="IPR000008">
    <property type="entry name" value="C2_dom"/>
</dbReference>
<dbReference type="GO" id="GO:0005886">
    <property type="term" value="C:plasma membrane"/>
    <property type="evidence" value="ECO:0007669"/>
    <property type="project" value="TreeGrafter"/>
</dbReference>
<protein>
    <recommendedName>
        <fullName evidence="7">C2 domain-containing protein</fullName>
    </recommendedName>
</protein>
<comment type="similarity">
    <text evidence="1">Belongs to the copine family.</text>
</comment>
<dbReference type="SUPFAM" id="SSF53300">
    <property type="entry name" value="vWA-like"/>
    <property type="match status" value="1"/>
</dbReference>
<dbReference type="EMBL" id="MPUH01001578">
    <property type="protein sequence ID" value="OMJ67032.1"/>
    <property type="molecule type" value="Genomic_DNA"/>
</dbReference>
<dbReference type="SUPFAM" id="SSF49562">
    <property type="entry name" value="C2 domain (Calcium/lipid-binding domain, CaLB)"/>
    <property type="match status" value="1"/>
</dbReference>
<proteinExistence type="inferred from homology"/>
<dbReference type="CDD" id="cd04047">
    <property type="entry name" value="C2B_Copine"/>
    <property type="match status" value="1"/>
</dbReference>
<dbReference type="PROSITE" id="PS50004">
    <property type="entry name" value="C2"/>
    <property type="match status" value="1"/>
</dbReference>
<dbReference type="Gene3D" id="3.40.50.410">
    <property type="entry name" value="von Willebrand factor, type A domain"/>
    <property type="match status" value="1"/>
</dbReference>
<feature type="domain" description="VWFA" evidence="4">
    <location>
        <begin position="277"/>
        <end position="474"/>
    </location>
</feature>
<dbReference type="GO" id="GO:0005544">
    <property type="term" value="F:calcium-dependent phospholipid binding"/>
    <property type="evidence" value="ECO:0007669"/>
    <property type="project" value="InterPro"/>
</dbReference>
<keyword evidence="2" id="KW-0677">Repeat</keyword>
<dbReference type="PANTHER" id="PTHR10857:SF106">
    <property type="entry name" value="C2 DOMAIN-CONTAINING PROTEIN"/>
    <property type="match status" value="1"/>
</dbReference>
<dbReference type="PROSITE" id="PS50234">
    <property type="entry name" value="VWFA"/>
    <property type="match status" value="1"/>
</dbReference>
<dbReference type="Pfam" id="PF00168">
    <property type="entry name" value="C2"/>
    <property type="match status" value="2"/>
</dbReference>
<organism evidence="5 6">
    <name type="scientific">Stentor coeruleus</name>
    <dbReference type="NCBI Taxonomy" id="5963"/>
    <lineage>
        <taxon>Eukaryota</taxon>
        <taxon>Sar</taxon>
        <taxon>Alveolata</taxon>
        <taxon>Ciliophora</taxon>
        <taxon>Postciliodesmatophora</taxon>
        <taxon>Heterotrichea</taxon>
        <taxon>Heterotrichida</taxon>
        <taxon>Stentoridae</taxon>
        <taxon>Stentor</taxon>
    </lineage>
</organism>
<evidence type="ECO:0000256" key="2">
    <source>
        <dbReference type="ARBA" id="ARBA00022737"/>
    </source>
</evidence>
<reference evidence="5 6" key="1">
    <citation type="submission" date="2016-11" db="EMBL/GenBank/DDBJ databases">
        <title>The macronuclear genome of Stentor coeruleus: a giant cell with tiny introns.</title>
        <authorList>
            <person name="Slabodnick M."/>
            <person name="Ruby J.G."/>
            <person name="Reiff S.B."/>
            <person name="Swart E.C."/>
            <person name="Gosai S."/>
            <person name="Prabakaran S."/>
            <person name="Witkowska E."/>
            <person name="Larue G.E."/>
            <person name="Fisher S."/>
            <person name="Freeman R.M."/>
            <person name="Gunawardena J."/>
            <person name="Chu W."/>
            <person name="Stover N.A."/>
            <person name="Gregory B.D."/>
            <person name="Nowacki M."/>
            <person name="Derisi J."/>
            <person name="Roy S.W."/>
            <person name="Marshall W.F."/>
            <person name="Sood P."/>
        </authorList>
    </citation>
    <scope>NUCLEOTIDE SEQUENCE [LARGE SCALE GENOMIC DNA]</scope>
    <source>
        <strain evidence="5">WM001</strain>
    </source>
</reference>
<comment type="caution">
    <text evidence="5">The sequence shown here is derived from an EMBL/GenBank/DDBJ whole genome shotgun (WGS) entry which is preliminary data.</text>
</comment>
<dbReference type="InterPro" id="IPR045052">
    <property type="entry name" value="Copine"/>
</dbReference>
<keyword evidence="6" id="KW-1185">Reference proteome</keyword>
<feature type="domain" description="C2" evidence="3">
    <location>
        <begin position="116"/>
        <end position="238"/>
    </location>
</feature>
<evidence type="ECO:0000313" key="5">
    <source>
        <dbReference type="EMBL" id="OMJ67032.1"/>
    </source>
</evidence>
<dbReference type="SMART" id="SM00327">
    <property type="entry name" value="VWA"/>
    <property type="match status" value="1"/>
</dbReference>
<dbReference type="InterPro" id="IPR037768">
    <property type="entry name" value="C2B_Copine"/>
</dbReference>
<evidence type="ECO:0000256" key="1">
    <source>
        <dbReference type="ARBA" id="ARBA00009048"/>
    </source>
</evidence>
<dbReference type="GO" id="GO:0071277">
    <property type="term" value="P:cellular response to calcium ion"/>
    <property type="evidence" value="ECO:0007669"/>
    <property type="project" value="TreeGrafter"/>
</dbReference>
<accession>A0A1R2ARB0</accession>
<evidence type="ECO:0000313" key="6">
    <source>
        <dbReference type="Proteomes" id="UP000187209"/>
    </source>
</evidence>
<dbReference type="Pfam" id="PF07002">
    <property type="entry name" value="Copine"/>
    <property type="match status" value="1"/>
</dbReference>
<dbReference type="InterPro" id="IPR002035">
    <property type="entry name" value="VWF_A"/>
</dbReference>